<feature type="compositionally biased region" description="Acidic residues" evidence="15">
    <location>
        <begin position="152"/>
        <end position="162"/>
    </location>
</feature>
<dbReference type="GO" id="GO:0005634">
    <property type="term" value="C:nucleus"/>
    <property type="evidence" value="ECO:0007669"/>
    <property type="project" value="UniProtKB-SubCell"/>
</dbReference>
<keyword evidence="8" id="KW-0687">Ribonucleoprotein</keyword>
<keyword evidence="5 14" id="KW-0175">Coiled coil</keyword>
<sequence>MGERFGQYGIKSGVDIRCLWPSIEEIEDITSLRMHRKAKEAAELAKNNQMFEELRRENRLKKIEENWKKHDAMLEEYYEEKAQSMDQKKMEGEELQRKVRQVQEYFGYWVDPEDPRFEFMLAQRDDEVKLQEKLAKQKAKKGKKRLKLTAQDENEEKSEETS</sequence>
<dbReference type="Pfam" id="PF10147">
    <property type="entry name" value="CR6_interact"/>
    <property type="match status" value="1"/>
</dbReference>
<dbReference type="GO" id="GO:0005840">
    <property type="term" value="C:ribosome"/>
    <property type="evidence" value="ECO:0007669"/>
    <property type="project" value="UniProtKB-KW"/>
</dbReference>
<accession>A0A914KMZ5</accession>
<organism evidence="16 17">
    <name type="scientific">Meloidogyne incognita</name>
    <name type="common">Southern root-knot nematode worm</name>
    <name type="synonym">Oxyuris incognita</name>
    <dbReference type="NCBI Taxonomy" id="6306"/>
    <lineage>
        <taxon>Eukaryota</taxon>
        <taxon>Metazoa</taxon>
        <taxon>Ecdysozoa</taxon>
        <taxon>Nematoda</taxon>
        <taxon>Chromadorea</taxon>
        <taxon>Rhabditida</taxon>
        <taxon>Tylenchina</taxon>
        <taxon>Tylenchomorpha</taxon>
        <taxon>Tylenchoidea</taxon>
        <taxon>Meloidogynidae</taxon>
        <taxon>Meloidogyninae</taxon>
        <taxon>Meloidogyne</taxon>
        <taxon>Meloidogyne incognita group</taxon>
    </lineage>
</organism>
<keyword evidence="16" id="KW-1185">Reference proteome</keyword>
<evidence type="ECO:0000256" key="14">
    <source>
        <dbReference type="SAM" id="Coils"/>
    </source>
</evidence>
<evidence type="ECO:0000256" key="3">
    <source>
        <dbReference type="ARBA" id="ARBA00005421"/>
    </source>
</evidence>
<dbReference type="AlphaFoldDB" id="A0A914KMZ5"/>
<dbReference type="PANTHER" id="PTHR31761">
    <property type="entry name" value="GROWTH ARREST AND DNA DAMAGE-INDUCIBLE PROTEINS-INTERACTING PROTEIN 1 GADD45GIP1"/>
    <property type="match status" value="1"/>
</dbReference>
<evidence type="ECO:0000256" key="6">
    <source>
        <dbReference type="ARBA" id="ARBA00023128"/>
    </source>
</evidence>
<dbReference type="InterPro" id="IPR018472">
    <property type="entry name" value="Ribosomal_mL64"/>
</dbReference>
<keyword evidence="4" id="KW-0689">Ribosomal protein</keyword>
<dbReference type="GO" id="GO:1990904">
    <property type="term" value="C:ribonucleoprotein complex"/>
    <property type="evidence" value="ECO:0007669"/>
    <property type="project" value="UniProtKB-KW"/>
</dbReference>
<evidence type="ECO:0000256" key="4">
    <source>
        <dbReference type="ARBA" id="ARBA00022980"/>
    </source>
</evidence>
<reference evidence="17" key="1">
    <citation type="submission" date="2022-11" db="UniProtKB">
        <authorList>
            <consortium name="WormBaseParasite"/>
        </authorList>
    </citation>
    <scope>IDENTIFICATION</scope>
</reference>
<evidence type="ECO:0000256" key="10">
    <source>
        <dbReference type="ARBA" id="ARBA00030700"/>
    </source>
</evidence>
<feature type="region of interest" description="Disordered" evidence="15">
    <location>
        <begin position="136"/>
        <end position="162"/>
    </location>
</feature>
<evidence type="ECO:0000256" key="9">
    <source>
        <dbReference type="ARBA" id="ARBA00023306"/>
    </source>
</evidence>
<comment type="similarity">
    <text evidence="3">Belongs to the mitochondrion-specific ribosomal protein mL64 family.</text>
</comment>
<feature type="coiled-coil region" evidence="14">
    <location>
        <begin position="37"/>
        <end position="98"/>
    </location>
</feature>
<comment type="subcellular location">
    <subcellularLocation>
        <location evidence="2">Mitochondrion</location>
    </subcellularLocation>
    <subcellularLocation>
        <location evidence="1">Nucleus</location>
    </subcellularLocation>
</comment>
<dbReference type="WBParaSite" id="Minc3s00052g02771">
    <property type="protein sequence ID" value="Minc3s00052g02771"/>
    <property type="gene ID" value="Minc3s00052g02771"/>
</dbReference>
<evidence type="ECO:0000256" key="5">
    <source>
        <dbReference type="ARBA" id="ARBA00023054"/>
    </source>
</evidence>
<evidence type="ECO:0000256" key="12">
    <source>
        <dbReference type="ARBA" id="ARBA00035485"/>
    </source>
</evidence>
<comment type="function">
    <text evidence="13">Acts as a negative regulator of G1 to S cell cycle phase progression by inhibiting cyclin-dependent kinases. Inhibitory effects are additive with GADD45 proteins but also occur in the absence of GADD45 proteins. Acts as a repressor of the orphan nuclear receptor NR4A1 by inhibiting AB domain-mediated transcriptional activity. May be involved in the hormone-mediated regulation of NR4A1 transcriptional activity. May play a role in mitochondrial protein synthesis.</text>
</comment>
<evidence type="ECO:0000313" key="16">
    <source>
        <dbReference type="Proteomes" id="UP000887563"/>
    </source>
</evidence>
<name>A0A914KMZ5_MELIC</name>
<dbReference type="GO" id="GO:0005739">
    <property type="term" value="C:mitochondrion"/>
    <property type="evidence" value="ECO:0007669"/>
    <property type="project" value="UniProtKB-SubCell"/>
</dbReference>
<evidence type="ECO:0000256" key="13">
    <source>
        <dbReference type="ARBA" id="ARBA00060144"/>
    </source>
</evidence>
<evidence type="ECO:0000256" key="11">
    <source>
        <dbReference type="ARBA" id="ARBA00035184"/>
    </source>
</evidence>
<evidence type="ECO:0000313" key="17">
    <source>
        <dbReference type="WBParaSite" id="Minc3s00052g02771"/>
    </source>
</evidence>
<evidence type="ECO:0000256" key="15">
    <source>
        <dbReference type="SAM" id="MobiDB-lite"/>
    </source>
</evidence>
<evidence type="ECO:0000256" key="7">
    <source>
        <dbReference type="ARBA" id="ARBA00023242"/>
    </source>
</evidence>
<protein>
    <recommendedName>
        <fullName evidence="11">Large ribosomal subunit protein mL64</fullName>
    </recommendedName>
    <alternativeName>
        <fullName evidence="10">39S ribosomal protein L59, mitochondrial</fullName>
    </alternativeName>
    <alternativeName>
        <fullName evidence="12">Growth arrest and DNA damage-inducible proteins-interacting protein 1</fullName>
    </alternativeName>
</protein>
<evidence type="ECO:0000256" key="2">
    <source>
        <dbReference type="ARBA" id="ARBA00004173"/>
    </source>
</evidence>
<evidence type="ECO:0000256" key="1">
    <source>
        <dbReference type="ARBA" id="ARBA00004123"/>
    </source>
</evidence>
<keyword evidence="6" id="KW-0496">Mitochondrion</keyword>
<dbReference type="PANTHER" id="PTHR31761:SF1">
    <property type="entry name" value="LARGE RIBOSOMAL SUBUNIT PROTEIN ML64"/>
    <property type="match status" value="1"/>
</dbReference>
<dbReference type="Gene3D" id="6.10.280.120">
    <property type="entry name" value="Growth arrest and DNA-damage-inducible proteins-interacting protein 1"/>
    <property type="match status" value="1"/>
</dbReference>
<keyword evidence="7" id="KW-0539">Nucleus</keyword>
<dbReference type="Proteomes" id="UP000887563">
    <property type="component" value="Unplaced"/>
</dbReference>
<feature type="compositionally biased region" description="Basic residues" evidence="15">
    <location>
        <begin position="136"/>
        <end position="147"/>
    </location>
</feature>
<evidence type="ECO:0000256" key="8">
    <source>
        <dbReference type="ARBA" id="ARBA00023274"/>
    </source>
</evidence>
<proteinExistence type="inferred from homology"/>
<dbReference type="InterPro" id="IPR043035">
    <property type="entry name" value="Ribosomal_mL64_sf"/>
</dbReference>
<keyword evidence="9" id="KW-0131">Cell cycle</keyword>